<comment type="function">
    <text evidence="2">Ferredoxins are iron-sulfur proteins that transfer electrons in a wide variety of metabolic reactions.</text>
</comment>
<dbReference type="Pfam" id="PF12838">
    <property type="entry name" value="Fer4_7"/>
    <property type="match status" value="2"/>
</dbReference>
<evidence type="ECO:0000259" key="7">
    <source>
        <dbReference type="PROSITE" id="PS51379"/>
    </source>
</evidence>
<keyword evidence="6" id="KW-0411">Iron-sulfur</keyword>
<organism evidence="8 9">
    <name type="scientific">Sporomusa acidovorans (strain ATCC 49682 / DSM 3132 / Mol)</name>
    <dbReference type="NCBI Taxonomy" id="1123286"/>
    <lineage>
        <taxon>Bacteria</taxon>
        <taxon>Bacillati</taxon>
        <taxon>Bacillota</taxon>
        <taxon>Negativicutes</taxon>
        <taxon>Selenomonadales</taxon>
        <taxon>Sporomusaceae</taxon>
        <taxon>Sporomusa</taxon>
    </lineage>
</organism>
<feature type="domain" description="4Fe-4S ferredoxin-type" evidence="7">
    <location>
        <begin position="316"/>
        <end position="345"/>
    </location>
</feature>
<proteinExistence type="predicted"/>
<evidence type="ECO:0000256" key="6">
    <source>
        <dbReference type="ARBA" id="ARBA00023014"/>
    </source>
</evidence>
<dbReference type="PROSITE" id="PS51379">
    <property type="entry name" value="4FE4S_FER_2"/>
    <property type="match status" value="3"/>
</dbReference>
<evidence type="ECO:0000256" key="5">
    <source>
        <dbReference type="ARBA" id="ARBA00023004"/>
    </source>
</evidence>
<dbReference type="PANTHER" id="PTHR24960:SF79">
    <property type="entry name" value="PHOTOSYSTEM I IRON-SULFUR CENTER"/>
    <property type="match status" value="1"/>
</dbReference>
<keyword evidence="4" id="KW-0479">Metal-binding</keyword>
<keyword evidence="3" id="KW-0004">4Fe-4S</keyword>
<evidence type="ECO:0000256" key="4">
    <source>
        <dbReference type="ARBA" id="ARBA00022723"/>
    </source>
</evidence>
<keyword evidence="5" id="KW-0408">Iron</keyword>
<dbReference type="InterPro" id="IPR017900">
    <property type="entry name" value="4Fe4S_Fe_S_CS"/>
</dbReference>
<dbReference type="Gene3D" id="3.30.70.20">
    <property type="match status" value="2"/>
</dbReference>
<dbReference type="EMBL" id="CP155571">
    <property type="protein sequence ID" value="XFO73805.1"/>
    <property type="molecule type" value="Genomic_DNA"/>
</dbReference>
<evidence type="ECO:0000256" key="2">
    <source>
        <dbReference type="ARBA" id="ARBA00003532"/>
    </source>
</evidence>
<name>A0ABZ3J6B2_SPOA4</name>
<dbReference type="RefSeq" id="WP_169716917.1">
    <property type="nucleotide sequence ID" value="NZ_CP155571.1"/>
</dbReference>
<reference evidence="8" key="1">
    <citation type="submission" date="2024-05" db="EMBL/GenBank/DDBJ databases">
        <title>Isolation and characterization of Sporomusa carbonis sp. nov., a carboxydotrophic hydrogenogen in the genus of Sporomusa isolated from a charcoal burning pile.</title>
        <authorList>
            <person name="Boeer T."/>
            <person name="Rosenbaum F."/>
            <person name="Eysell L."/>
            <person name="Mueller V."/>
            <person name="Daniel R."/>
            <person name="Poehlein A."/>
        </authorList>
    </citation>
    <scope>NUCLEOTIDE SEQUENCE [LARGE SCALE GENOMIC DNA]</scope>
    <source>
        <strain evidence="8">DSM 3132</strain>
    </source>
</reference>
<keyword evidence="9" id="KW-1185">Reference proteome</keyword>
<evidence type="ECO:0000256" key="3">
    <source>
        <dbReference type="ARBA" id="ARBA00022485"/>
    </source>
</evidence>
<evidence type="ECO:0000313" key="8">
    <source>
        <dbReference type="EMBL" id="XFO73805.1"/>
    </source>
</evidence>
<evidence type="ECO:0000256" key="1">
    <source>
        <dbReference type="ARBA" id="ARBA00001966"/>
    </source>
</evidence>
<evidence type="ECO:0000313" key="9">
    <source>
        <dbReference type="Proteomes" id="UP000216052"/>
    </source>
</evidence>
<protein>
    <submittedName>
        <fullName evidence="8">Ferredoxin-type protein NapF</fullName>
    </submittedName>
</protein>
<feature type="domain" description="4Fe-4S ferredoxin-type" evidence="7">
    <location>
        <begin position="53"/>
        <end position="82"/>
    </location>
</feature>
<dbReference type="Proteomes" id="UP000216052">
    <property type="component" value="Chromosome"/>
</dbReference>
<comment type="cofactor">
    <cofactor evidence="1">
        <name>[4Fe-4S] cluster</name>
        <dbReference type="ChEBI" id="CHEBI:49883"/>
    </cofactor>
</comment>
<feature type="domain" description="4Fe-4S ferredoxin-type" evidence="7">
    <location>
        <begin position="283"/>
        <end position="312"/>
    </location>
</feature>
<accession>A0ABZ3J6B2</accession>
<dbReference type="InterPro" id="IPR017896">
    <property type="entry name" value="4Fe4S_Fe-S-bd"/>
</dbReference>
<dbReference type="InterPro" id="IPR050157">
    <property type="entry name" value="PSI_iron-sulfur_center"/>
</dbReference>
<dbReference type="SUPFAM" id="SSF54862">
    <property type="entry name" value="4Fe-4S ferredoxins"/>
    <property type="match status" value="1"/>
</dbReference>
<dbReference type="PROSITE" id="PS00198">
    <property type="entry name" value="4FE4S_FER_1"/>
    <property type="match status" value="2"/>
</dbReference>
<sequence>MLSKLEQFSKACAKLGKRGIVIQDKRCLHKRHVHSSCQLCAAVCPHGAITCSAGITLLAEQCTGCGACTAVCPSGALAAKLPSFQELRSLVARHVAYSGAVAFACEAYLTSHPSERRRVIAVQCTARCDEAVLVDAVLRGATNVAILSAACADCSQTKLCELVQTMADTANRLLARWQYPTVIALTEKIPANIKPLPVSEGEATGMSRRAFLSAFTKQSASLFTQVLPEMIAGADEQQPENSNVRQNPLEESKYLPDKWSSLINLLKQLKNTADPANFSSRLWGDICLADSCNGCGACADACPTGALMTGRQENAWSISLDASRCTRCGLCQDVCCHESIKMIPTVALDTLLAQGPRVLIIKKQDDIDQLFEPIDRRMARLLGCEAKN</sequence>
<gene>
    <name evidence="8" type="primary">napF_2</name>
    <name evidence="8" type="ORF">SPACI_039120</name>
</gene>
<dbReference type="PANTHER" id="PTHR24960">
    <property type="entry name" value="PHOTOSYSTEM I IRON-SULFUR CENTER-RELATED"/>
    <property type="match status" value="1"/>
</dbReference>